<feature type="region of interest" description="Disordered" evidence="1">
    <location>
        <begin position="176"/>
        <end position="202"/>
    </location>
</feature>
<comment type="caution">
    <text evidence="3">The sequence shown here is derived from an EMBL/GenBank/DDBJ whole genome shotgun (WGS) entry which is preliminary data.</text>
</comment>
<accession>A0AAE1Y1J1</accession>
<organism evidence="3 4">
    <name type="scientific">Sesamum alatum</name>
    <dbReference type="NCBI Taxonomy" id="300844"/>
    <lineage>
        <taxon>Eukaryota</taxon>
        <taxon>Viridiplantae</taxon>
        <taxon>Streptophyta</taxon>
        <taxon>Embryophyta</taxon>
        <taxon>Tracheophyta</taxon>
        <taxon>Spermatophyta</taxon>
        <taxon>Magnoliopsida</taxon>
        <taxon>eudicotyledons</taxon>
        <taxon>Gunneridae</taxon>
        <taxon>Pentapetalae</taxon>
        <taxon>asterids</taxon>
        <taxon>lamiids</taxon>
        <taxon>Lamiales</taxon>
        <taxon>Pedaliaceae</taxon>
        <taxon>Sesamum</taxon>
    </lineage>
</organism>
<evidence type="ECO:0000256" key="1">
    <source>
        <dbReference type="SAM" id="MobiDB-lite"/>
    </source>
</evidence>
<dbReference type="InterPro" id="IPR036691">
    <property type="entry name" value="Endo/exonu/phosph_ase_sf"/>
</dbReference>
<dbReference type="SUPFAM" id="SSF56219">
    <property type="entry name" value="DNase I-like"/>
    <property type="match status" value="1"/>
</dbReference>
<dbReference type="Pfam" id="PF03372">
    <property type="entry name" value="Exo_endo_phos"/>
    <property type="match status" value="1"/>
</dbReference>
<dbReference type="PANTHER" id="PTHR33710">
    <property type="entry name" value="BNAC02G09200D PROTEIN"/>
    <property type="match status" value="1"/>
</dbReference>
<feature type="domain" description="Endonuclease/exonuclease/phosphatase" evidence="2">
    <location>
        <begin position="421"/>
        <end position="602"/>
    </location>
</feature>
<evidence type="ECO:0000313" key="3">
    <source>
        <dbReference type="EMBL" id="KAK4422081.1"/>
    </source>
</evidence>
<reference evidence="3" key="2">
    <citation type="journal article" date="2024" name="Plant">
        <title>Genomic evolution and insights into agronomic trait innovations of Sesamum species.</title>
        <authorList>
            <person name="Miao H."/>
            <person name="Wang L."/>
            <person name="Qu L."/>
            <person name="Liu H."/>
            <person name="Sun Y."/>
            <person name="Le M."/>
            <person name="Wang Q."/>
            <person name="Wei S."/>
            <person name="Zheng Y."/>
            <person name="Lin W."/>
            <person name="Duan Y."/>
            <person name="Cao H."/>
            <person name="Xiong S."/>
            <person name="Wang X."/>
            <person name="Wei L."/>
            <person name="Li C."/>
            <person name="Ma Q."/>
            <person name="Ju M."/>
            <person name="Zhao R."/>
            <person name="Li G."/>
            <person name="Mu C."/>
            <person name="Tian Q."/>
            <person name="Mei H."/>
            <person name="Zhang T."/>
            <person name="Gao T."/>
            <person name="Zhang H."/>
        </authorList>
    </citation>
    <scope>NUCLEOTIDE SEQUENCE</scope>
    <source>
        <strain evidence="3">3651</strain>
    </source>
</reference>
<dbReference type="Gene3D" id="3.60.10.10">
    <property type="entry name" value="Endonuclease/exonuclease/phosphatase"/>
    <property type="match status" value="1"/>
</dbReference>
<gene>
    <name evidence="3" type="ORF">Salat_2159100</name>
</gene>
<evidence type="ECO:0000259" key="2">
    <source>
        <dbReference type="Pfam" id="PF03372"/>
    </source>
</evidence>
<dbReference type="GO" id="GO:0003824">
    <property type="term" value="F:catalytic activity"/>
    <property type="evidence" value="ECO:0007669"/>
    <property type="project" value="InterPro"/>
</dbReference>
<reference evidence="3" key="1">
    <citation type="submission" date="2020-06" db="EMBL/GenBank/DDBJ databases">
        <authorList>
            <person name="Li T."/>
            <person name="Hu X."/>
            <person name="Zhang T."/>
            <person name="Song X."/>
            <person name="Zhang H."/>
            <person name="Dai N."/>
            <person name="Sheng W."/>
            <person name="Hou X."/>
            <person name="Wei L."/>
        </authorList>
    </citation>
    <scope>NUCLEOTIDE SEQUENCE</scope>
    <source>
        <strain evidence="3">3651</strain>
        <tissue evidence="3">Leaf</tissue>
    </source>
</reference>
<dbReference type="EMBL" id="JACGWO010000008">
    <property type="protein sequence ID" value="KAK4422081.1"/>
    <property type="molecule type" value="Genomic_DNA"/>
</dbReference>
<dbReference type="AlphaFoldDB" id="A0AAE1Y1J1"/>
<sequence length="612" mass="67752">MASWSNPKGFETSKAYEHFRPKLTRQPWKAAILKAFIPPNDYVWSHIRQWLGITRHMSTLHSAVKWLKNQKTGSFVQNKARTLALACTVYSLWRDRNEIIFEDIAPNPDYLLFSGSPEVDEPLPFLGLHCLQLLAALPAHSSSPAPAAPTADSSSFALQPAMAKQKKIKHVVAPALASAASSQPKTTQPPTAPASGKGTETADQPVTIAAQPKTVPSLAMHVHSVHAPTKPDHQIEVTGQSKEAVPNAAGLPKTTFAGLFSSNRKPSSENKLTKFTIEDGPLTLQPNDLVDVRTKLGHCLDEDRQRILAGGLYFVYECWHPNALGKIRSRLSRPIAMDSLTMSMERVSYARILLEVDASKKLVAKWSIQPSAGVAATTTVATVKTAASKKVQDSEWTVAGTDFSRLRVDYASTMGGFNRPLKHNGVSHLIKNNQLCLLGILETKLAASAIPRILSRSFPGWCHSDNFHTIVGGRILIIWNPAVIDVHPENISPQVIHFHITNKFSQLSFYISFAYGLYTIVNRRSMWEKLMDLGQPMNMPWLILGDFNCAKSTAEKQLSATPTWYELKDFVDCCLTLGLHDAPTTGCYYTWYSNSDSNPVWCKLDQMLLNNE</sequence>
<dbReference type="Proteomes" id="UP001293254">
    <property type="component" value="Unassembled WGS sequence"/>
</dbReference>
<evidence type="ECO:0000313" key="4">
    <source>
        <dbReference type="Proteomes" id="UP001293254"/>
    </source>
</evidence>
<protein>
    <recommendedName>
        <fullName evidence="2">Endonuclease/exonuclease/phosphatase domain-containing protein</fullName>
    </recommendedName>
</protein>
<dbReference type="PANTHER" id="PTHR33710:SF64">
    <property type="entry name" value="ENDONUCLEASE_EXONUCLEASE_PHOSPHATASE DOMAIN-CONTAINING PROTEIN"/>
    <property type="match status" value="1"/>
</dbReference>
<feature type="compositionally biased region" description="Low complexity" evidence="1">
    <location>
        <begin position="176"/>
        <end position="195"/>
    </location>
</feature>
<dbReference type="InterPro" id="IPR005135">
    <property type="entry name" value="Endo/exonuclease/phosphatase"/>
</dbReference>
<name>A0AAE1Y1J1_9LAMI</name>
<proteinExistence type="predicted"/>
<keyword evidence="4" id="KW-1185">Reference proteome</keyword>